<evidence type="ECO:0000256" key="1">
    <source>
        <dbReference type="SAM" id="SignalP"/>
    </source>
</evidence>
<dbReference type="OrthoDB" id="4153234at2759"/>
<keyword evidence="3" id="KW-1185">Reference proteome</keyword>
<feature type="signal peptide" evidence="1">
    <location>
        <begin position="1"/>
        <end position="25"/>
    </location>
</feature>
<organism evidence="2 3">
    <name type="scientific">Aspergillus calidoustus</name>
    <dbReference type="NCBI Taxonomy" id="454130"/>
    <lineage>
        <taxon>Eukaryota</taxon>
        <taxon>Fungi</taxon>
        <taxon>Dikarya</taxon>
        <taxon>Ascomycota</taxon>
        <taxon>Pezizomycotina</taxon>
        <taxon>Eurotiomycetes</taxon>
        <taxon>Eurotiomycetidae</taxon>
        <taxon>Eurotiales</taxon>
        <taxon>Aspergillaceae</taxon>
        <taxon>Aspergillus</taxon>
        <taxon>Aspergillus subgen. Nidulantes</taxon>
    </lineage>
</organism>
<dbReference type="Proteomes" id="UP000054771">
    <property type="component" value="Unassembled WGS sequence"/>
</dbReference>
<evidence type="ECO:0000313" key="2">
    <source>
        <dbReference type="EMBL" id="CEN62730.1"/>
    </source>
</evidence>
<accession>A0A0U5GUJ0</accession>
<protein>
    <recommendedName>
        <fullName evidence="4">SUN domain-containing protein</fullName>
    </recommendedName>
</protein>
<keyword evidence="1" id="KW-0732">Signal</keyword>
<gene>
    <name evidence="2" type="ORF">ASPCAL09361</name>
</gene>
<dbReference type="OMA" id="MERIEFN"/>
<evidence type="ECO:0000313" key="3">
    <source>
        <dbReference type="Proteomes" id="UP000054771"/>
    </source>
</evidence>
<dbReference type="AlphaFoldDB" id="A0A0U5GUJ0"/>
<evidence type="ECO:0008006" key="4">
    <source>
        <dbReference type="Google" id="ProtNLM"/>
    </source>
</evidence>
<sequence>MHSPTIMPLSKFVLGLLALCPGALAQGQSDQSTLSDLIMDQNPQRSTTHDVTLRFDDIATMRETGSISSYSYLNFRGFSVVHALTAANLGLIEQNAIDCASSSPNALFSPQTKQPWIRPQFESNATRLRTAGLLPFFNLKGISYKPLGDVPPNLLMNINAWEIVDSEARNVYTYWSPYKHGGHQKMERIEFNIFGDNGWGENVNMVEIFATAPDGDEYWDFCVDDLWIEILEDKGQREEI</sequence>
<feature type="chain" id="PRO_5006858224" description="SUN domain-containing protein" evidence="1">
    <location>
        <begin position="26"/>
        <end position="240"/>
    </location>
</feature>
<dbReference type="EMBL" id="CDMC01000007">
    <property type="protein sequence ID" value="CEN62730.1"/>
    <property type="molecule type" value="Genomic_DNA"/>
</dbReference>
<reference evidence="3" key="1">
    <citation type="journal article" date="2016" name="Genome Announc.">
        <title>Draft genome sequences of fungus Aspergillus calidoustus.</title>
        <authorList>
            <person name="Horn F."/>
            <person name="Linde J."/>
            <person name="Mattern D.J."/>
            <person name="Walther G."/>
            <person name="Guthke R."/>
            <person name="Scherlach K."/>
            <person name="Martin K."/>
            <person name="Brakhage A.A."/>
            <person name="Petzke L."/>
            <person name="Valiante V."/>
        </authorList>
    </citation>
    <scope>NUCLEOTIDE SEQUENCE [LARGE SCALE GENOMIC DNA]</scope>
    <source>
        <strain evidence="3">SF006504</strain>
    </source>
</reference>
<name>A0A0U5GUJ0_ASPCI</name>
<proteinExistence type="predicted"/>